<feature type="compositionally biased region" description="Basic and acidic residues" evidence="1">
    <location>
        <begin position="1"/>
        <end position="16"/>
    </location>
</feature>
<dbReference type="EMBL" id="JANCYW010000012">
    <property type="protein sequence ID" value="KAK4537460.1"/>
    <property type="molecule type" value="Genomic_DNA"/>
</dbReference>
<accession>A0AAV9IZD3</accession>
<organism evidence="2 3">
    <name type="scientific">Cyanidium caldarium</name>
    <name type="common">Red alga</name>
    <dbReference type="NCBI Taxonomy" id="2771"/>
    <lineage>
        <taxon>Eukaryota</taxon>
        <taxon>Rhodophyta</taxon>
        <taxon>Bangiophyceae</taxon>
        <taxon>Cyanidiales</taxon>
        <taxon>Cyanidiaceae</taxon>
        <taxon>Cyanidium</taxon>
    </lineage>
</organism>
<name>A0AAV9IZD3_CYACA</name>
<evidence type="ECO:0000313" key="2">
    <source>
        <dbReference type="EMBL" id="KAK4537460.1"/>
    </source>
</evidence>
<feature type="compositionally biased region" description="Low complexity" evidence="1">
    <location>
        <begin position="51"/>
        <end position="61"/>
    </location>
</feature>
<dbReference type="AlphaFoldDB" id="A0AAV9IZD3"/>
<protein>
    <submittedName>
        <fullName evidence="2">Uncharacterized protein</fullName>
    </submittedName>
</protein>
<feature type="compositionally biased region" description="Basic and acidic residues" evidence="1">
    <location>
        <begin position="24"/>
        <end position="50"/>
    </location>
</feature>
<keyword evidence="3" id="KW-1185">Reference proteome</keyword>
<gene>
    <name evidence="2" type="ORF">CDCA_CDCA12G3485</name>
</gene>
<dbReference type="Proteomes" id="UP001301350">
    <property type="component" value="Unassembled WGS sequence"/>
</dbReference>
<sequence>MEASEREGFEKVRENGENDGVGIDGDRLRLLRENEGKDQDAPAEKTRDAVADAMATAAADTSSPPPPNTEDTLLEGNDTNATAAEGGCVMVAAVRQRRDAVRAKQERERQQRLAREAEWQEGRQHRRTGAAPKRALDAQTADWRRGRQQRQRRLGTDRRGIASADEWETGAGQRFSLPDDAHHRGQYDRQLIPLEPPFGTEAFHAYEIERHDRLLRSIDREMAPEQAHLERLRWARALRARPAEWRPLVHGAASRETAASFGCELGGISLALPLAPPTCLDDYWFQMRLLEWRRLSRLAASAREVCLRENQIRTEHAHLCRLIDDECDVARRHVIHSYLAANAAQQWEVERRLWNLASRKTDEVANGKGSAVGAAGSGSGSLFGVASASATALMRNGKTREWGARRGRRGRLPRSAVAFGTTSIGGSEAGSVPDDVSAAHTERGSGNDTHAGALRNGVETDRGGGVDDGVLFPITSPGVLLSGGVPMATSHWMTDLSAGDRPWTRNGALAELARVRSVSVSEWSESVLDVRPRVRIPLEAGEIQRDLRMITGGVRAAHRARAKRAASSGDA</sequence>
<feature type="region of interest" description="Disordered" evidence="1">
    <location>
        <begin position="102"/>
        <end position="159"/>
    </location>
</feature>
<feature type="region of interest" description="Disordered" evidence="1">
    <location>
        <begin position="1"/>
        <end position="84"/>
    </location>
</feature>
<evidence type="ECO:0000313" key="3">
    <source>
        <dbReference type="Proteomes" id="UP001301350"/>
    </source>
</evidence>
<feature type="compositionally biased region" description="Basic and acidic residues" evidence="1">
    <location>
        <begin position="102"/>
        <end position="123"/>
    </location>
</feature>
<feature type="region of interest" description="Disordered" evidence="1">
    <location>
        <begin position="420"/>
        <end position="453"/>
    </location>
</feature>
<comment type="caution">
    <text evidence="2">The sequence shown here is derived from an EMBL/GenBank/DDBJ whole genome shotgun (WGS) entry which is preliminary data.</text>
</comment>
<proteinExistence type="predicted"/>
<reference evidence="2 3" key="1">
    <citation type="submission" date="2022-07" db="EMBL/GenBank/DDBJ databases">
        <title>Genome-wide signatures of adaptation to extreme environments.</title>
        <authorList>
            <person name="Cho C.H."/>
            <person name="Yoon H.S."/>
        </authorList>
    </citation>
    <scope>NUCLEOTIDE SEQUENCE [LARGE SCALE GENOMIC DNA]</scope>
    <source>
        <strain evidence="2 3">DBV 063 E5</strain>
    </source>
</reference>
<evidence type="ECO:0000256" key="1">
    <source>
        <dbReference type="SAM" id="MobiDB-lite"/>
    </source>
</evidence>